<proteinExistence type="predicted"/>
<evidence type="ECO:0000256" key="2">
    <source>
        <dbReference type="ARBA" id="ARBA00022692"/>
    </source>
</evidence>
<organism evidence="8">
    <name type="scientific">Phaeodactylum tricornutum</name>
    <name type="common">Diatom</name>
    <dbReference type="NCBI Taxonomy" id="2850"/>
    <lineage>
        <taxon>Eukaryota</taxon>
        <taxon>Sar</taxon>
        <taxon>Stramenopiles</taxon>
        <taxon>Ochrophyta</taxon>
        <taxon>Bacillariophyta</taxon>
        <taxon>Bacillariophyceae</taxon>
        <taxon>Bacillariophycidae</taxon>
        <taxon>Naviculales</taxon>
        <taxon>Phaeodactylaceae</taxon>
        <taxon>Phaeodactylum</taxon>
    </lineage>
</organism>
<feature type="transmembrane region" description="Helical" evidence="6">
    <location>
        <begin position="31"/>
        <end position="56"/>
    </location>
</feature>
<name>A0A8J9X328_PHATR</name>
<dbReference type="Proteomes" id="UP000836788">
    <property type="component" value="Chromosome 17"/>
</dbReference>
<keyword evidence="3 6" id="KW-1133">Transmembrane helix</keyword>
<accession>A0A8J9X328</accession>
<evidence type="ECO:0000256" key="6">
    <source>
        <dbReference type="SAM" id="Phobius"/>
    </source>
</evidence>
<evidence type="ECO:0000259" key="7">
    <source>
        <dbReference type="Pfam" id="PF00892"/>
    </source>
</evidence>
<dbReference type="AlphaFoldDB" id="A0A8J9X328"/>
<dbReference type="SUPFAM" id="SSF103481">
    <property type="entry name" value="Multidrug resistance efflux transporter EmrE"/>
    <property type="match status" value="1"/>
</dbReference>
<dbReference type="PANTHER" id="PTHR23051:SF0">
    <property type="entry name" value="SOLUTE CARRIER FAMILY 35 MEMBER F5"/>
    <property type="match status" value="1"/>
</dbReference>
<feature type="transmembrane region" description="Helical" evidence="6">
    <location>
        <begin position="277"/>
        <end position="300"/>
    </location>
</feature>
<sequence length="411" mass="44228">MQGPHFEPWFILASRPSTATDEQSAGRKARYALGLTFIMMQCIVWICASVTTQYLYGGQGFHSPFLMTFAGVGMLAIFLPLRLLAVRIGIAPKLLNSTEDADPAVNNGVGNSDDEKLAQATSYHQVFDAVASERRELSHPTTFWNHRKHALAALHIAPAMFFADWCFNHGLAYTSVASSTVLVSTSCVFVFLFAVLVRVEAFHSVKLAGVLLAVAGTVLTTMGDISVSEESSGVDAERHVLTGDLFSLMAAIGYAFYTVQVRVLCPQNEDLYSMQLLLGYVGVVATIPLLPVACYSLTQVTFTPKIAAVLVVKGLLDFVITDYLLFRSVILTNATTASVGLGLTIPLAFLVDWVLGKGNAATIQSLLGPVAIAIAFLIVNLTGNSIDEREQNIHDTNTPSTENPQSAGVFA</sequence>
<dbReference type="InterPro" id="IPR037185">
    <property type="entry name" value="EmrE-like"/>
</dbReference>
<feature type="transmembrane region" description="Helical" evidence="6">
    <location>
        <begin position="361"/>
        <end position="381"/>
    </location>
</feature>
<evidence type="ECO:0000256" key="4">
    <source>
        <dbReference type="ARBA" id="ARBA00023136"/>
    </source>
</evidence>
<comment type="subcellular location">
    <subcellularLocation>
        <location evidence="1">Membrane</location>
        <topology evidence="1">Multi-pass membrane protein</topology>
    </subcellularLocation>
</comment>
<feature type="transmembrane region" description="Helical" evidence="6">
    <location>
        <begin position="337"/>
        <end position="355"/>
    </location>
</feature>
<reference evidence="8" key="1">
    <citation type="submission" date="2022-02" db="EMBL/GenBank/DDBJ databases">
        <authorList>
            <person name="Giguere J D."/>
        </authorList>
    </citation>
    <scope>NUCLEOTIDE SEQUENCE</scope>
    <source>
        <strain evidence="8">CCAP 1055/1</strain>
    </source>
</reference>
<feature type="region of interest" description="Disordered" evidence="5">
    <location>
        <begin position="390"/>
        <end position="411"/>
    </location>
</feature>
<evidence type="ECO:0000313" key="8">
    <source>
        <dbReference type="EMBL" id="CAG9282739.1"/>
    </source>
</evidence>
<dbReference type="GO" id="GO:0016020">
    <property type="term" value="C:membrane"/>
    <property type="evidence" value="ECO:0007669"/>
    <property type="project" value="UniProtKB-SubCell"/>
</dbReference>
<evidence type="ECO:0000256" key="1">
    <source>
        <dbReference type="ARBA" id="ARBA00004141"/>
    </source>
</evidence>
<dbReference type="Pfam" id="PF00892">
    <property type="entry name" value="EamA"/>
    <property type="match status" value="1"/>
</dbReference>
<keyword evidence="2 6" id="KW-0812">Transmembrane</keyword>
<feature type="transmembrane region" description="Helical" evidence="6">
    <location>
        <begin position="176"/>
        <end position="197"/>
    </location>
</feature>
<feature type="domain" description="EamA" evidence="7">
    <location>
        <begin position="152"/>
        <end position="221"/>
    </location>
</feature>
<feature type="transmembrane region" description="Helical" evidence="6">
    <location>
        <begin position="245"/>
        <end position="265"/>
    </location>
</feature>
<evidence type="ECO:0000256" key="3">
    <source>
        <dbReference type="ARBA" id="ARBA00022989"/>
    </source>
</evidence>
<dbReference type="PANTHER" id="PTHR23051">
    <property type="entry name" value="SOLUTE CARRIER FAMILY 35, MEMBER F5"/>
    <property type="match status" value="1"/>
</dbReference>
<feature type="compositionally biased region" description="Polar residues" evidence="5">
    <location>
        <begin position="394"/>
        <end position="411"/>
    </location>
</feature>
<evidence type="ECO:0000256" key="5">
    <source>
        <dbReference type="SAM" id="MobiDB-lite"/>
    </source>
</evidence>
<protein>
    <recommendedName>
        <fullName evidence="7">EamA domain-containing protein</fullName>
    </recommendedName>
</protein>
<dbReference type="InterPro" id="IPR000620">
    <property type="entry name" value="EamA_dom"/>
</dbReference>
<dbReference type="EMBL" id="OU594958">
    <property type="protein sequence ID" value="CAG9282739.1"/>
    <property type="molecule type" value="Genomic_DNA"/>
</dbReference>
<gene>
    <name evidence="8" type="ORF">PTTT1_LOCUS20572</name>
</gene>
<feature type="transmembrane region" description="Helical" evidence="6">
    <location>
        <begin position="204"/>
        <end position="225"/>
    </location>
</feature>
<keyword evidence="4 6" id="KW-0472">Membrane</keyword>
<feature type="transmembrane region" description="Helical" evidence="6">
    <location>
        <begin position="62"/>
        <end position="85"/>
    </location>
</feature>